<gene>
    <name evidence="2" type="ORF">AKAME5_002964000</name>
</gene>
<reference evidence="2" key="1">
    <citation type="submission" date="2022-08" db="EMBL/GenBank/DDBJ databases">
        <title>Genome sequencing of akame (Lates japonicus).</title>
        <authorList>
            <person name="Hashiguchi Y."/>
            <person name="Takahashi H."/>
        </authorList>
    </citation>
    <scope>NUCLEOTIDE SEQUENCE</scope>
    <source>
        <strain evidence="2">Kochi</strain>
    </source>
</reference>
<feature type="domain" description="DUF1088" evidence="1">
    <location>
        <begin position="1"/>
        <end position="54"/>
    </location>
</feature>
<protein>
    <submittedName>
        <fullName evidence="2">Lipopolysaccharide-responsive and beige-like anchor protein isoform X1</fullName>
    </submittedName>
</protein>
<accession>A0AAD3M9E6</accession>
<evidence type="ECO:0000313" key="2">
    <source>
        <dbReference type="EMBL" id="GLD50143.1"/>
    </source>
</evidence>
<dbReference type="InterPro" id="IPR010508">
    <property type="entry name" value="NBEA-like_DUF1088"/>
</dbReference>
<dbReference type="Pfam" id="PF06469">
    <property type="entry name" value="DUF1088"/>
    <property type="match status" value="1"/>
</dbReference>
<keyword evidence="3" id="KW-1185">Reference proteome</keyword>
<feature type="non-terminal residue" evidence="2">
    <location>
        <position position="1"/>
    </location>
</feature>
<name>A0AAD3M9E6_LATJO</name>
<comment type="caution">
    <text evidence="2">The sequence shown here is derived from an EMBL/GenBank/DDBJ whole genome shotgun (WGS) entry which is preliminary data.</text>
</comment>
<dbReference type="Proteomes" id="UP001279410">
    <property type="component" value="Unassembled WGS sequence"/>
</dbReference>
<proteinExistence type="predicted"/>
<evidence type="ECO:0000313" key="3">
    <source>
        <dbReference type="Proteomes" id="UP001279410"/>
    </source>
</evidence>
<organism evidence="2 3">
    <name type="scientific">Lates japonicus</name>
    <name type="common">Japanese lates</name>
    <dbReference type="NCBI Taxonomy" id="270547"/>
    <lineage>
        <taxon>Eukaryota</taxon>
        <taxon>Metazoa</taxon>
        <taxon>Chordata</taxon>
        <taxon>Craniata</taxon>
        <taxon>Vertebrata</taxon>
        <taxon>Euteleostomi</taxon>
        <taxon>Actinopterygii</taxon>
        <taxon>Neopterygii</taxon>
        <taxon>Teleostei</taxon>
        <taxon>Neoteleostei</taxon>
        <taxon>Acanthomorphata</taxon>
        <taxon>Carangaria</taxon>
        <taxon>Carangaria incertae sedis</taxon>
        <taxon>Centropomidae</taxon>
        <taxon>Lates</taxon>
    </lineage>
</organism>
<dbReference type="EMBL" id="BRZM01006817">
    <property type="protein sequence ID" value="GLD50143.1"/>
    <property type="molecule type" value="Genomic_DNA"/>
</dbReference>
<evidence type="ECO:0000259" key="1">
    <source>
        <dbReference type="Pfam" id="PF06469"/>
    </source>
</evidence>
<dbReference type="AlphaFoldDB" id="A0AAD3M9E6"/>
<sequence length="56" mass="6414">SNCAQYAAEKRDEEKMCDHLIRAAKYRDHVTATQLIQKIVNILTDKHGAWGNSSKR</sequence>